<gene>
    <name evidence="1" type="ORF">FD01_GL002750</name>
</gene>
<comment type="caution">
    <text evidence="1">The sequence shown here is derived from an EMBL/GenBank/DDBJ whole genome shotgun (WGS) entry which is preliminary data.</text>
</comment>
<dbReference type="OrthoDB" id="2314023at2"/>
<dbReference type="PATRIC" id="fig|1423769.4.peg.2969"/>
<proteinExistence type="predicted"/>
<name>A0A0R1PZD0_9LACO</name>
<sequence>MKLPITIANWTITKQHASRGMVRLHSQNSVGELEADKLLDDLPRVIGRPLTIDEQVALTLAVPGLAA</sequence>
<dbReference type="RefSeq" id="WP_054714215.1">
    <property type="nucleotide sequence ID" value="NZ_AZEU01000313.1"/>
</dbReference>
<evidence type="ECO:0000313" key="2">
    <source>
        <dbReference type="Proteomes" id="UP000051790"/>
    </source>
</evidence>
<accession>A0A0R1PZD0</accession>
<evidence type="ECO:0000313" key="1">
    <source>
        <dbReference type="EMBL" id="KRL37793.1"/>
    </source>
</evidence>
<reference evidence="1 2" key="1">
    <citation type="journal article" date="2015" name="Genome Announc.">
        <title>Expanding the biotechnology potential of lactobacilli through comparative genomics of 213 strains and associated genera.</title>
        <authorList>
            <person name="Sun Z."/>
            <person name="Harris H.M."/>
            <person name="McCann A."/>
            <person name="Guo C."/>
            <person name="Argimon S."/>
            <person name="Zhang W."/>
            <person name="Yang X."/>
            <person name="Jeffery I.B."/>
            <person name="Cooney J.C."/>
            <person name="Kagawa T.F."/>
            <person name="Liu W."/>
            <person name="Song Y."/>
            <person name="Salvetti E."/>
            <person name="Wrobel A."/>
            <person name="Rasinkangas P."/>
            <person name="Parkhill J."/>
            <person name="Rea M.C."/>
            <person name="O'Sullivan O."/>
            <person name="Ritari J."/>
            <person name="Douillard F.P."/>
            <person name="Paul Ross R."/>
            <person name="Yang R."/>
            <person name="Briner A.E."/>
            <person name="Felis G.E."/>
            <person name="de Vos W.M."/>
            <person name="Barrangou R."/>
            <person name="Klaenhammer T.R."/>
            <person name="Caufield P.W."/>
            <person name="Cui Y."/>
            <person name="Zhang H."/>
            <person name="O'Toole P.W."/>
        </authorList>
    </citation>
    <scope>NUCLEOTIDE SEQUENCE [LARGE SCALE GENOMIC DNA]</scope>
    <source>
        <strain evidence="1 2">DSM 13343</strain>
    </source>
</reference>
<organism evidence="1 2">
    <name type="scientific">Lacticaseibacillus manihotivorans DSM 13343 = JCM 12514</name>
    <dbReference type="NCBI Taxonomy" id="1423769"/>
    <lineage>
        <taxon>Bacteria</taxon>
        <taxon>Bacillati</taxon>
        <taxon>Bacillota</taxon>
        <taxon>Bacilli</taxon>
        <taxon>Lactobacillales</taxon>
        <taxon>Lactobacillaceae</taxon>
        <taxon>Lacticaseibacillus</taxon>
    </lineage>
</organism>
<protein>
    <submittedName>
        <fullName evidence="1">Uncharacterized protein</fullName>
    </submittedName>
</protein>
<dbReference type="Proteomes" id="UP000051790">
    <property type="component" value="Unassembled WGS sequence"/>
</dbReference>
<keyword evidence="2" id="KW-1185">Reference proteome</keyword>
<dbReference type="EMBL" id="AZEU01000313">
    <property type="protein sequence ID" value="KRL37793.1"/>
    <property type="molecule type" value="Genomic_DNA"/>
</dbReference>
<dbReference type="AlphaFoldDB" id="A0A0R1PZD0"/>